<dbReference type="AlphaFoldDB" id="A0A242KDF2"/>
<proteinExistence type="predicted"/>
<dbReference type="GO" id="GO:0003677">
    <property type="term" value="F:DNA binding"/>
    <property type="evidence" value="ECO:0007669"/>
    <property type="project" value="InterPro"/>
</dbReference>
<dbReference type="SUPFAM" id="SSF46785">
    <property type="entry name" value="Winged helix' DNA-binding domain"/>
    <property type="match status" value="1"/>
</dbReference>
<dbReference type="InterPro" id="IPR012318">
    <property type="entry name" value="HTH_CRP"/>
</dbReference>
<name>A0A242KDF2_9ENTE</name>
<dbReference type="EMBL" id="NGMM01000001">
    <property type="protein sequence ID" value="OTP19099.1"/>
    <property type="molecule type" value="Genomic_DNA"/>
</dbReference>
<reference evidence="2" key="1">
    <citation type="submission" date="2017-05" db="EMBL/GenBank/DDBJ databases">
        <title>The Genome Sequence of Enterococcus sp. 9E7_DIV0242.</title>
        <authorList>
            <consortium name="The Broad Institute Genomics Platform"/>
            <consortium name="The Broad Institute Genomic Center for Infectious Diseases"/>
            <person name="Earl A."/>
            <person name="Manson A."/>
            <person name="Schwartman J."/>
            <person name="Gilmore M."/>
            <person name="Abouelleil A."/>
            <person name="Cao P."/>
            <person name="Chapman S."/>
            <person name="Cusick C."/>
            <person name="Shea T."/>
            <person name="Young S."/>
            <person name="Neafsey D."/>
            <person name="Nusbaum C."/>
            <person name="Birren B."/>
        </authorList>
    </citation>
    <scope>NUCLEOTIDE SEQUENCE [LARGE SCALE GENOMIC DNA]</scope>
    <source>
        <strain evidence="2">9E7_DIV0242</strain>
    </source>
</reference>
<evidence type="ECO:0000313" key="2">
    <source>
        <dbReference type="EMBL" id="OTP19099.1"/>
    </source>
</evidence>
<evidence type="ECO:0000259" key="1">
    <source>
        <dbReference type="Pfam" id="PF13545"/>
    </source>
</evidence>
<dbReference type="Pfam" id="PF13545">
    <property type="entry name" value="HTH_Crp_2"/>
    <property type="match status" value="1"/>
</dbReference>
<dbReference type="PANTHER" id="PTHR34294:SF1">
    <property type="entry name" value="TRANSCRIPTIONAL REGULATOR LSRR"/>
    <property type="match status" value="1"/>
</dbReference>
<dbReference type="PANTHER" id="PTHR34294">
    <property type="entry name" value="TRANSCRIPTIONAL REGULATOR-RELATED"/>
    <property type="match status" value="1"/>
</dbReference>
<dbReference type="InterPro" id="IPR036390">
    <property type="entry name" value="WH_DNA-bd_sf"/>
</dbReference>
<dbReference type="GO" id="GO:0006355">
    <property type="term" value="P:regulation of DNA-templated transcription"/>
    <property type="evidence" value="ECO:0007669"/>
    <property type="project" value="InterPro"/>
</dbReference>
<sequence length="65" mass="7517">MNDKRKKLLAKVAYLYYVDNKTQAEISKMLGIYRTTISRMLAQAKREGIVKIDILGFDSTRFTPC</sequence>
<dbReference type="InterPro" id="IPR051054">
    <property type="entry name" value="SorC_transcr_regulators"/>
</dbReference>
<gene>
    <name evidence="2" type="ORF">A5888_000913</name>
</gene>
<comment type="caution">
    <text evidence="2">The sequence shown here is derived from an EMBL/GenBank/DDBJ whole genome shotgun (WGS) entry which is preliminary data.</text>
</comment>
<protein>
    <recommendedName>
        <fullName evidence="1">HTH crp-type domain-containing protein</fullName>
    </recommendedName>
</protein>
<dbReference type="Gene3D" id="1.10.10.60">
    <property type="entry name" value="Homeodomain-like"/>
    <property type="match status" value="1"/>
</dbReference>
<accession>A0A242KDF2</accession>
<organism evidence="2">
    <name type="scientific">Candidatus Enterococcus clewellii</name>
    <dbReference type="NCBI Taxonomy" id="1834193"/>
    <lineage>
        <taxon>Bacteria</taxon>
        <taxon>Bacillati</taxon>
        <taxon>Bacillota</taxon>
        <taxon>Bacilli</taxon>
        <taxon>Lactobacillales</taxon>
        <taxon>Enterococcaceae</taxon>
        <taxon>Enterococcus</taxon>
    </lineage>
</organism>
<feature type="domain" description="HTH crp-type" evidence="1">
    <location>
        <begin position="22"/>
        <end position="51"/>
    </location>
</feature>